<dbReference type="KEGG" id="jte:ASJ30_16115"/>
<reference evidence="3 5" key="2">
    <citation type="submission" date="2020-10" db="EMBL/GenBank/DDBJ databases">
        <title>Janibacter indicus TT2 genome sequence.</title>
        <authorList>
            <person name="Lee K."/>
            <person name="Ganzorig M."/>
        </authorList>
    </citation>
    <scope>NUCLEOTIDE SEQUENCE [LARGE SCALE GENOMIC DNA]</scope>
    <source>
        <strain evidence="3 5">TT2</strain>
    </source>
</reference>
<evidence type="ECO:0008006" key="6">
    <source>
        <dbReference type="Google" id="ProtNLM"/>
    </source>
</evidence>
<dbReference type="Proteomes" id="UP000182938">
    <property type="component" value="Chromosome"/>
</dbReference>
<sequence>MDADPIYLEPQGYSVIWPVLGFFIIFGLLVWSVWIWLLTRAPESGDGSGSLPPAALLKLRRDALARIDEVEAAVAAKKTSPRAGHHELSQIVRGFVSKASGLKAETMTAADLRERGPAHLAQLIEEYYPRQFGQAEADPPSFARSAKAARDVVEGWS</sequence>
<name>A0A1L3MKN5_9MICO</name>
<gene>
    <name evidence="2" type="ORF">ASJ30_16115</name>
    <name evidence="3" type="ORF">IGS73_17730</name>
</gene>
<evidence type="ECO:0000313" key="5">
    <source>
        <dbReference type="Proteomes" id="UP000593998"/>
    </source>
</evidence>
<dbReference type="RefSeq" id="WP_072625997.1">
    <property type="nucleotide sequence ID" value="NZ_CP013290.1"/>
</dbReference>
<keyword evidence="1" id="KW-1133">Transmembrane helix</keyword>
<evidence type="ECO:0000256" key="1">
    <source>
        <dbReference type="SAM" id="Phobius"/>
    </source>
</evidence>
<keyword evidence="1" id="KW-0812">Transmembrane</keyword>
<dbReference type="EMBL" id="CP062789">
    <property type="protein sequence ID" value="QOK22840.1"/>
    <property type="molecule type" value="Genomic_DNA"/>
</dbReference>
<protein>
    <recommendedName>
        <fullName evidence="6">DUF4381 domain-containing protein</fullName>
    </recommendedName>
</protein>
<evidence type="ECO:0000313" key="2">
    <source>
        <dbReference type="EMBL" id="APH02870.1"/>
    </source>
</evidence>
<evidence type="ECO:0000313" key="3">
    <source>
        <dbReference type="EMBL" id="QOK22840.1"/>
    </source>
</evidence>
<reference evidence="2 4" key="1">
    <citation type="submission" date="2015-11" db="EMBL/GenBank/DDBJ databases">
        <authorList>
            <person name="Zhang Y."/>
            <person name="Guo Z."/>
        </authorList>
    </citation>
    <scope>NUCLEOTIDE SEQUENCE [LARGE SCALE GENOMIC DNA]</scope>
    <source>
        <strain evidence="2 4">YFY001</strain>
    </source>
</reference>
<dbReference type="Proteomes" id="UP000593998">
    <property type="component" value="Chromosome"/>
</dbReference>
<dbReference type="AlphaFoldDB" id="A0A1L3MKN5"/>
<evidence type="ECO:0000313" key="4">
    <source>
        <dbReference type="Proteomes" id="UP000182938"/>
    </source>
</evidence>
<feature type="transmembrane region" description="Helical" evidence="1">
    <location>
        <begin position="15"/>
        <end position="38"/>
    </location>
</feature>
<dbReference type="EMBL" id="CP013290">
    <property type="protein sequence ID" value="APH02870.1"/>
    <property type="molecule type" value="Genomic_DNA"/>
</dbReference>
<organism evidence="2 4">
    <name type="scientific">Janibacter indicus</name>
    <dbReference type="NCBI Taxonomy" id="857417"/>
    <lineage>
        <taxon>Bacteria</taxon>
        <taxon>Bacillati</taxon>
        <taxon>Actinomycetota</taxon>
        <taxon>Actinomycetes</taxon>
        <taxon>Micrococcales</taxon>
        <taxon>Intrasporangiaceae</taxon>
        <taxon>Janibacter</taxon>
    </lineage>
</organism>
<keyword evidence="4" id="KW-1185">Reference proteome</keyword>
<accession>A0A1L3MKN5</accession>
<proteinExistence type="predicted"/>
<keyword evidence="1" id="KW-0472">Membrane</keyword>